<evidence type="ECO:0000256" key="2">
    <source>
        <dbReference type="SAM" id="SignalP"/>
    </source>
</evidence>
<name>A0ABZ2M2H0_9BACT</name>
<gene>
    <name evidence="3" type="ORF">LZC94_08365</name>
</gene>
<dbReference type="CDD" id="cd16325">
    <property type="entry name" value="LolA"/>
    <property type="match status" value="1"/>
</dbReference>
<dbReference type="InterPro" id="IPR029046">
    <property type="entry name" value="LolA/LolB/LppX"/>
</dbReference>
<accession>A0ABZ2M2H0</accession>
<evidence type="ECO:0000313" key="3">
    <source>
        <dbReference type="EMBL" id="WXB17283.1"/>
    </source>
</evidence>
<proteinExistence type="predicted"/>
<dbReference type="RefSeq" id="WP_394826913.1">
    <property type="nucleotide sequence ID" value="NZ_CP089984.1"/>
</dbReference>
<protein>
    <submittedName>
        <fullName evidence="3">Outer membrane lipoprotein carrier protein LolA</fullName>
    </submittedName>
</protein>
<dbReference type="EMBL" id="CP089984">
    <property type="protein sequence ID" value="WXB17283.1"/>
    <property type="molecule type" value="Genomic_DNA"/>
</dbReference>
<keyword evidence="4" id="KW-1185">Reference proteome</keyword>
<reference evidence="3 4" key="1">
    <citation type="submission" date="2021-12" db="EMBL/GenBank/DDBJ databases">
        <title>Discovery of the Pendulisporaceae a myxobacterial family with distinct sporulation behavior and unique specialized metabolism.</title>
        <authorList>
            <person name="Garcia R."/>
            <person name="Popoff A."/>
            <person name="Bader C.D."/>
            <person name="Loehr J."/>
            <person name="Walesch S."/>
            <person name="Walt C."/>
            <person name="Boldt J."/>
            <person name="Bunk B."/>
            <person name="Haeckl F.J.F.P.J."/>
            <person name="Gunesch A.P."/>
            <person name="Birkelbach J."/>
            <person name="Nuebel U."/>
            <person name="Pietschmann T."/>
            <person name="Bach T."/>
            <person name="Mueller R."/>
        </authorList>
    </citation>
    <scope>NUCLEOTIDE SEQUENCE [LARGE SCALE GENOMIC DNA]</scope>
    <source>
        <strain evidence="3 4">MSr11954</strain>
    </source>
</reference>
<keyword evidence="1 2" id="KW-0732">Signal</keyword>
<evidence type="ECO:0000256" key="1">
    <source>
        <dbReference type="ARBA" id="ARBA00022729"/>
    </source>
</evidence>
<sequence>MRHLHHLALATILAALSGFTAVSHAQPAGQPAQPVAAAAQPTPPAAAVPSVDQAVGKVQGFYEKTTSFKANFNQEYFVKAYNQRKSSRGKVTFAKPGKMDWVYDEPKDQRIVSDGSILRVYEGANKQMYEQPVDKAQYSAALSFLTGQGKLTDHFNFEIAGGEKMAFPGGYVLIGVPKQPQAAYTKVFFYVDAATSQVRRVMVLDGQGNRNKFDFENPRVNEPVTAEQFKFVPPHGTTIVHP</sequence>
<keyword evidence="3" id="KW-0449">Lipoprotein</keyword>
<dbReference type="Pfam" id="PF03548">
    <property type="entry name" value="LolA"/>
    <property type="match status" value="1"/>
</dbReference>
<dbReference type="SUPFAM" id="SSF89392">
    <property type="entry name" value="Prokaryotic lipoproteins and lipoprotein localization factors"/>
    <property type="match status" value="1"/>
</dbReference>
<feature type="signal peptide" evidence="2">
    <location>
        <begin position="1"/>
        <end position="25"/>
    </location>
</feature>
<dbReference type="Gene3D" id="2.50.20.10">
    <property type="entry name" value="Lipoprotein localisation LolA/LolB/LppX"/>
    <property type="match status" value="1"/>
</dbReference>
<dbReference type="InterPro" id="IPR004564">
    <property type="entry name" value="OM_lipoprot_carrier_LolA-like"/>
</dbReference>
<dbReference type="PANTHER" id="PTHR35869:SF1">
    <property type="entry name" value="OUTER-MEMBRANE LIPOPROTEIN CARRIER PROTEIN"/>
    <property type="match status" value="1"/>
</dbReference>
<feature type="chain" id="PRO_5047511277" evidence="2">
    <location>
        <begin position="26"/>
        <end position="242"/>
    </location>
</feature>
<evidence type="ECO:0000313" key="4">
    <source>
        <dbReference type="Proteomes" id="UP001370348"/>
    </source>
</evidence>
<dbReference type="PANTHER" id="PTHR35869">
    <property type="entry name" value="OUTER-MEMBRANE LIPOPROTEIN CARRIER PROTEIN"/>
    <property type="match status" value="1"/>
</dbReference>
<dbReference type="Proteomes" id="UP001370348">
    <property type="component" value="Chromosome"/>
</dbReference>
<organism evidence="3 4">
    <name type="scientific">Pendulispora albinea</name>
    <dbReference type="NCBI Taxonomy" id="2741071"/>
    <lineage>
        <taxon>Bacteria</taxon>
        <taxon>Pseudomonadati</taxon>
        <taxon>Myxococcota</taxon>
        <taxon>Myxococcia</taxon>
        <taxon>Myxococcales</taxon>
        <taxon>Sorangiineae</taxon>
        <taxon>Pendulisporaceae</taxon>
        <taxon>Pendulispora</taxon>
    </lineage>
</organism>